<dbReference type="Gene3D" id="1.10.3710.10">
    <property type="entry name" value="DNA polymerase III clamp loader subunits, C-terminal domain"/>
    <property type="match status" value="1"/>
</dbReference>
<dbReference type="GO" id="GO:0008047">
    <property type="term" value="F:enzyme activator activity"/>
    <property type="evidence" value="ECO:0007669"/>
    <property type="project" value="TreeGrafter"/>
</dbReference>
<evidence type="ECO:0000256" key="2">
    <source>
        <dbReference type="ARBA" id="ARBA00020776"/>
    </source>
</evidence>
<accession>A0A9D1I7K9</accession>
<keyword evidence="3" id="KW-0547">Nucleotide-binding</keyword>
<dbReference type="EMBL" id="DVMM01000049">
    <property type="protein sequence ID" value="HIU29127.1"/>
    <property type="molecule type" value="Genomic_DNA"/>
</dbReference>
<evidence type="ECO:0000256" key="3">
    <source>
        <dbReference type="ARBA" id="ARBA00022741"/>
    </source>
</evidence>
<dbReference type="Gene3D" id="1.10.8.60">
    <property type="match status" value="1"/>
</dbReference>
<feature type="non-terminal residue" evidence="7">
    <location>
        <position position="1"/>
    </location>
</feature>
<dbReference type="Gene3D" id="1.20.272.10">
    <property type="match status" value="1"/>
</dbReference>
<dbReference type="FunFam" id="1.10.8.60:FF:000029">
    <property type="entry name" value="Replication-associated recombination protein A"/>
    <property type="match status" value="1"/>
</dbReference>
<comment type="caution">
    <text evidence="7">The sequence shown here is derived from an EMBL/GenBank/DDBJ whole genome shotgun (WGS) entry which is preliminary data.</text>
</comment>
<dbReference type="CDD" id="cd18139">
    <property type="entry name" value="HLD_clamp_RarA"/>
    <property type="match status" value="1"/>
</dbReference>
<dbReference type="InterPro" id="IPR051314">
    <property type="entry name" value="AAA_ATPase_RarA/MGS1/WRNIP1"/>
</dbReference>
<dbReference type="GO" id="GO:0005524">
    <property type="term" value="F:ATP binding"/>
    <property type="evidence" value="ECO:0007669"/>
    <property type="project" value="UniProtKB-KW"/>
</dbReference>
<dbReference type="InterPro" id="IPR027417">
    <property type="entry name" value="P-loop_NTPase"/>
</dbReference>
<comment type="similarity">
    <text evidence="1">Belongs to the AAA ATPase family. RarA/MGS1/WRNIP1 subfamily.</text>
</comment>
<dbReference type="InterPro" id="IPR021886">
    <property type="entry name" value="MgsA_C"/>
</dbReference>
<evidence type="ECO:0000259" key="5">
    <source>
        <dbReference type="Pfam" id="PF12002"/>
    </source>
</evidence>
<reference evidence="7" key="2">
    <citation type="journal article" date="2021" name="PeerJ">
        <title>Extensive microbial diversity within the chicken gut microbiome revealed by metagenomics and culture.</title>
        <authorList>
            <person name="Gilroy R."/>
            <person name="Ravi A."/>
            <person name="Getino M."/>
            <person name="Pursley I."/>
            <person name="Horton D.L."/>
            <person name="Alikhan N.F."/>
            <person name="Baker D."/>
            <person name="Gharbi K."/>
            <person name="Hall N."/>
            <person name="Watson M."/>
            <person name="Adriaenssens E.M."/>
            <person name="Foster-Nyarko E."/>
            <person name="Jarju S."/>
            <person name="Secka A."/>
            <person name="Antonio M."/>
            <person name="Oren A."/>
            <person name="Chaudhuri R.R."/>
            <person name="La Ragione R."/>
            <person name="Hildebrand F."/>
            <person name="Pallen M.J."/>
        </authorList>
    </citation>
    <scope>NUCLEOTIDE SEQUENCE</scope>
    <source>
        <strain evidence="7">CHK195-4489</strain>
    </source>
</reference>
<evidence type="ECO:0000259" key="6">
    <source>
        <dbReference type="Pfam" id="PF16193"/>
    </source>
</evidence>
<protein>
    <recommendedName>
        <fullName evidence="2">Replication-associated recombination protein A</fullName>
    </recommendedName>
</protein>
<feature type="domain" description="AAA C-terminal" evidence="6">
    <location>
        <begin position="55"/>
        <end position="135"/>
    </location>
</feature>
<evidence type="ECO:0000256" key="4">
    <source>
        <dbReference type="ARBA" id="ARBA00022840"/>
    </source>
</evidence>
<organism evidence="7 8">
    <name type="scientific">Candidatus Egerieisoma faecipullorum</name>
    <dbReference type="NCBI Taxonomy" id="2840963"/>
    <lineage>
        <taxon>Bacteria</taxon>
        <taxon>Bacillati</taxon>
        <taxon>Bacillota</taxon>
        <taxon>Clostridia</taxon>
        <taxon>Eubacteriales</taxon>
        <taxon>Clostridiaceae</taxon>
        <taxon>Clostridiaceae incertae sedis</taxon>
        <taxon>Candidatus Egerieisoma</taxon>
    </lineage>
</organism>
<dbReference type="FunFam" id="1.10.3710.10:FF:000003">
    <property type="entry name" value="ATPase, AAA family protein"/>
    <property type="match status" value="1"/>
</dbReference>
<dbReference type="AlphaFoldDB" id="A0A9D1I7K9"/>
<dbReference type="PANTHER" id="PTHR13779">
    <property type="entry name" value="WERNER HELICASE-INTERACTING PROTEIN 1 FAMILY MEMBER"/>
    <property type="match status" value="1"/>
</dbReference>
<evidence type="ECO:0000313" key="7">
    <source>
        <dbReference type="EMBL" id="HIU29127.1"/>
    </source>
</evidence>
<dbReference type="Pfam" id="PF16193">
    <property type="entry name" value="AAA_assoc_2"/>
    <property type="match status" value="1"/>
</dbReference>
<dbReference type="SUPFAM" id="SSF48019">
    <property type="entry name" value="post-AAA+ oligomerization domain-like"/>
    <property type="match status" value="1"/>
</dbReference>
<dbReference type="GO" id="GO:0000731">
    <property type="term" value="P:DNA synthesis involved in DNA repair"/>
    <property type="evidence" value="ECO:0007669"/>
    <property type="project" value="TreeGrafter"/>
</dbReference>
<evidence type="ECO:0000313" key="8">
    <source>
        <dbReference type="Proteomes" id="UP000824089"/>
    </source>
</evidence>
<reference evidence="7" key="1">
    <citation type="submission" date="2020-10" db="EMBL/GenBank/DDBJ databases">
        <authorList>
            <person name="Gilroy R."/>
        </authorList>
    </citation>
    <scope>NUCLEOTIDE SEQUENCE</scope>
    <source>
        <strain evidence="7">CHK195-4489</strain>
    </source>
</reference>
<dbReference type="FunFam" id="1.20.272.10:FF:000001">
    <property type="entry name" value="Putative AAA family ATPase"/>
    <property type="match status" value="1"/>
</dbReference>
<dbReference type="GO" id="GO:0017116">
    <property type="term" value="F:single-stranded DNA helicase activity"/>
    <property type="evidence" value="ECO:0007669"/>
    <property type="project" value="TreeGrafter"/>
</dbReference>
<dbReference type="GO" id="GO:0006261">
    <property type="term" value="P:DNA-templated DNA replication"/>
    <property type="evidence" value="ECO:0007669"/>
    <property type="project" value="TreeGrafter"/>
</dbReference>
<evidence type="ECO:0000256" key="1">
    <source>
        <dbReference type="ARBA" id="ARBA00008959"/>
    </source>
</evidence>
<dbReference type="Pfam" id="PF12002">
    <property type="entry name" value="MgsA_C"/>
    <property type="match status" value="1"/>
</dbReference>
<gene>
    <name evidence="7" type="ORF">IAD50_02395</name>
</gene>
<dbReference type="GO" id="GO:0003677">
    <property type="term" value="F:DNA binding"/>
    <property type="evidence" value="ECO:0007669"/>
    <property type="project" value="InterPro"/>
</dbReference>
<keyword evidence="4" id="KW-0067">ATP-binding</keyword>
<name>A0A9D1I7K9_9CLOT</name>
<dbReference type="InterPro" id="IPR008921">
    <property type="entry name" value="DNA_pol3_clamp-load_cplx_C"/>
</dbReference>
<feature type="domain" description="MgsA AAA+ ATPase C-terminal" evidence="5">
    <location>
        <begin position="136"/>
        <end position="300"/>
    </location>
</feature>
<sequence length="311" mass="33974">GTLILIGATTENPFFEVNQAIISRSTVFQLYPLNTQNIKNIILRAIRDPERGYGELDLKITEEALAFLAEASGGDARIALNALELAVLTSGTADTDRLEITLDTISECVQKKAIRFDKTGESHYDNISAFIKSMRGSDPDAAVFYLARALEGGEDINFLARRIVICASEDVGTANPTALLVAQAAASAVRMIGMPEARILLSQAAITVATSPKSNAAYSAINAAAEDVRTKNTGEVPFHLRNAVTQGMGALGYGKGYKYAHEYPGNVVKQQFLPDEMVGTTYYKPYGNGYEKKILDYMEWKKQQENKNEKE</sequence>
<dbReference type="PANTHER" id="PTHR13779:SF7">
    <property type="entry name" value="ATPASE WRNIP1"/>
    <property type="match status" value="1"/>
</dbReference>
<dbReference type="Proteomes" id="UP000824089">
    <property type="component" value="Unassembled WGS sequence"/>
</dbReference>
<dbReference type="InterPro" id="IPR032423">
    <property type="entry name" value="AAA_assoc_2"/>
</dbReference>
<dbReference type="SUPFAM" id="SSF52540">
    <property type="entry name" value="P-loop containing nucleoside triphosphate hydrolases"/>
    <property type="match status" value="1"/>
</dbReference>
<proteinExistence type="inferred from homology"/>